<gene>
    <name evidence="15" type="primary">CSON005997</name>
</gene>
<dbReference type="PANTHER" id="PTHR24248:SF174">
    <property type="entry name" value="TYRAMINE_OCTOPAMINE RECEPTOR"/>
    <property type="match status" value="1"/>
</dbReference>
<dbReference type="PROSITE" id="PS00237">
    <property type="entry name" value="G_PROTEIN_RECEP_F1_1"/>
    <property type="match status" value="1"/>
</dbReference>
<dbReference type="EMBL" id="UFQS01000022">
    <property type="protein sequence ID" value="SSW97582.1"/>
    <property type="molecule type" value="Genomic_DNA"/>
</dbReference>
<dbReference type="Gene3D" id="1.20.1070.10">
    <property type="entry name" value="Rhodopsin 7-helix transmembrane proteins"/>
    <property type="match status" value="2"/>
</dbReference>
<evidence type="ECO:0000259" key="14">
    <source>
        <dbReference type="PROSITE" id="PS50262"/>
    </source>
</evidence>
<keyword evidence="6 11" id="KW-0297">G-protein coupled receptor</keyword>
<dbReference type="InterPro" id="IPR000276">
    <property type="entry name" value="GPCR_Rhodpsn"/>
</dbReference>
<dbReference type="PRINTS" id="PR00664">
    <property type="entry name" value="OCTOPAMINER"/>
</dbReference>
<dbReference type="EMBL" id="UFQT01000022">
    <property type="protein sequence ID" value="SSX17968.1"/>
    <property type="molecule type" value="Genomic_DNA"/>
</dbReference>
<keyword evidence="3" id="KW-1003">Cell membrane</keyword>
<evidence type="ECO:0000256" key="4">
    <source>
        <dbReference type="ARBA" id="ARBA00022692"/>
    </source>
</evidence>
<feature type="region of interest" description="Disordered" evidence="12">
    <location>
        <begin position="286"/>
        <end position="309"/>
    </location>
</feature>
<dbReference type="InterPro" id="IPR002002">
    <property type="entry name" value="Octopmn_rcpt"/>
</dbReference>
<reference evidence="16" key="2">
    <citation type="submission" date="2018-07" db="EMBL/GenBank/DDBJ databases">
        <authorList>
            <person name="Quirk P.G."/>
            <person name="Krulwich T.A."/>
        </authorList>
    </citation>
    <scope>NUCLEOTIDE SEQUENCE</scope>
</reference>
<evidence type="ECO:0000256" key="1">
    <source>
        <dbReference type="ARBA" id="ARBA00004651"/>
    </source>
</evidence>
<dbReference type="PANTHER" id="PTHR24248">
    <property type="entry name" value="ADRENERGIC RECEPTOR-RELATED G-PROTEIN COUPLED RECEPTOR"/>
    <property type="match status" value="1"/>
</dbReference>
<reference evidence="15" key="1">
    <citation type="submission" date="2018-04" db="EMBL/GenBank/DDBJ databases">
        <authorList>
            <person name="Go L.Y."/>
            <person name="Mitchell J.A."/>
        </authorList>
    </citation>
    <scope>NUCLEOTIDE SEQUENCE</scope>
    <source>
        <tissue evidence="15">Whole organism</tissue>
    </source>
</reference>
<dbReference type="InterPro" id="IPR017452">
    <property type="entry name" value="GPCR_Rhodpsn_7TM"/>
</dbReference>
<dbReference type="PROSITE" id="PS50262">
    <property type="entry name" value="G_PROTEIN_RECEP_F1_2"/>
    <property type="match status" value="1"/>
</dbReference>
<evidence type="ECO:0000256" key="12">
    <source>
        <dbReference type="SAM" id="MobiDB-lite"/>
    </source>
</evidence>
<evidence type="ECO:0000313" key="15">
    <source>
        <dbReference type="EMBL" id="SSW97582.1"/>
    </source>
</evidence>
<dbReference type="SUPFAM" id="SSF81321">
    <property type="entry name" value="Family A G protein-coupled receptor-like"/>
    <property type="match status" value="1"/>
</dbReference>
<feature type="transmembrane region" description="Helical" evidence="13">
    <location>
        <begin position="244"/>
        <end position="269"/>
    </location>
</feature>
<comment type="similarity">
    <text evidence="2 11">Belongs to the G-protein coupled receptor 1 family.</text>
</comment>
<dbReference type="OMA" id="CDIMCCT"/>
<evidence type="ECO:0000256" key="6">
    <source>
        <dbReference type="ARBA" id="ARBA00023040"/>
    </source>
</evidence>
<dbReference type="CDD" id="cd15060">
    <property type="entry name" value="7tmA_tyramine_octopamine_R-like"/>
    <property type="match status" value="1"/>
</dbReference>
<evidence type="ECO:0000256" key="2">
    <source>
        <dbReference type="ARBA" id="ARBA00010663"/>
    </source>
</evidence>
<keyword evidence="4 11" id="KW-0812">Transmembrane</keyword>
<feature type="transmembrane region" description="Helical" evidence="13">
    <location>
        <begin position="459"/>
        <end position="481"/>
    </location>
</feature>
<dbReference type="GO" id="GO:0004989">
    <property type="term" value="F:octopamine receptor activity"/>
    <property type="evidence" value="ECO:0007669"/>
    <property type="project" value="InterPro"/>
</dbReference>
<proteinExistence type="inferred from homology"/>
<evidence type="ECO:0000256" key="13">
    <source>
        <dbReference type="SAM" id="Phobius"/>
    </source>
</evidence>
<feature type="transmembrane region" description="Helical" evidence="13">
    <location>
        <begin position="425"/>
        <end position="447"/>
    </location>
</feature>
<organism evidence="15">
    <name type="scientific">Culicoides sonorensis</name>
    <name type="common">Biting midge</name>
    <dbReference type="NCBI Taxonomy" id="179676"/>
    <lineage>
        <taxon>Eukaryota</taxon>
        <taxon>Metazoa</taxon>
        <taxon>Ecdysozoa</taxon>
        <taxon>Arthropoda</taxon>
        <taxon>Hexapoda</taxon>
        <taxon>Insecta</taxon>
        <taxon>Pterygota</taxon>
        <taxon>Neoptera</taxon>
        <taxon>Endopterygota</taxon>
        <taxon>Diptera</taxon>
        <taxon>Nematocera</taxon>
        <taxon>Chironomoidea</taxon>
        <taxon>Ceratopogonidae</taxon>
        <taxon>Ceratopogoninae</taxon>
        <taxon>Culicoides</taxon>
        <taxon>Monoculicoides</taxon>
    </lineage>
</organism>
<evidence type="ECO:0000313" key="16">
    <source>
        <dbReference type="EMBL" id="SSX17968.1"/>
    </source>
</evidence>
<comment type="subcellular location">
    <subcellularLocation>
        <location evidence="1">Cell membrane</location>
        <topology evidence="1">Multi-pass membrane protein</topology>
    </subcellularLocation>
</comment>
<feature type="transmembrane region" description="Helical" evidence="13">
    <location>
        <begin position="124"/>
        <end position="149"/>
    </location>
</feature>
<sequence>MLKYSANELKRHICPINCNLRIKSRHDGIQKITVLNECKSWSIMEYYIGTTEGTASNNSNDSCPEETRITYPSIFGIDLAIPEWEAIVTSLILSFIIIFTITGNILVILSVFTYRPLKTVQNFFIVSLAVADIFVASLVLPLNVAYLVIGRWEFGIHVCKLWLTADVMCCTASILNLCVIALDRFWAISKPLDYKRTLELVLSMIVSVWVLSLLISSPPLLGWNDWPEEFTPETKCQLTSKKGYVIYSALGSFFIPLVIMTVVYVEIFIATRRRLRERAQAASKINQVRNKKTDVGETKPSPNHEITIGDNESISSEANYNENNKMGDSVPICRNSKKSNDGNTLQVVVNEEESNTYNAENSSESMKAEQEQKMLPIKPETNHNDTPKSIKKTKRKSIKKSSGISQFIEERQKISLSKERRAARVLGIVMGVFIACWLPFFLMYVILPFCATCCPSERLINFITWLGYMNSGLNPIIYTVFNMDFRKAFKRLLRLKTVKNR</sequence>
<dbReference type="AlphaFoldDB" id="A0A336K1A1"/>
<feature type="domain" description="G-protein coupled receptors family 1 profile" evidence="14">
    <location>
        <begin position="103"/>
        <end position="478"/>
    </location>
</feature>
<feature type="transmembrane region" description="Helical" evidence="13">
    <location>
        <begin position="198"/>
        <end position="224"/>
    </location>
</feature>
<keyword evidence="10 11" id="KW-0807">Transducer</keyword>
<dbReference type="GO" id="GO:0005886">
    <property type="term" value="C:plasma membrane"/>
    <property type="evidence" value="ECO:0007669"/>
    <property type="project" value="UniProtKB-SubCell"/>
</dbReference>
<feature type="region of interest" description="Disordered" evidence="12">
    <location>
        <begin position="349"/>
        <end position="395"/>
    </location>
</feature>
<dbReference type="PRINTS" id="PR00237">
    <property type="entry name" value="GPCRRHODOPSN"/>
</dbReference>
<evidence type="ECO:0000256" key="9">
    <source>
        <dbReference type="ARBA" id="ARBA00023180"/>
    </source>
</evidence>
<keyword evidence="7 13" id="KW-0472">Membrane</keyword>
<evidence type="ECO:0000256" key="8">
    <source>
        <dbReference type="ARBA" id="ARBA00023170"/>
    </source>
</evidence>
<dbReference type="Pfam" id="PF00001">
    <property type="entry name" value="7tm_1"/>
    <property type="match status" value="1"/>
</dbReference>
<evidence type="ECO:0000256" key="10">
    <source>
        <dbReference type="ARBA" id="ARBA00023224"/>
    </source>
</evidence>
<feature type="compositionally biased region" description="Polar residues" evidence="12">
    <location>
        <begin position="355"/>
        <end position="365"/>
    </location>
</feature>
<keyword evidence="9" id="KW-0325">Glycoprotein</keyword>
<keyword evidence="5 13" id="KW-1133">Transmembrane helix</keyword>
<dbReference type="VEuPathDB" id="VectorBase:CSON005997"/>
<keyword evidence="8 11" id="KW-0675">Receptor</keyword>
<evidence type="ECO:0000256" key="3">
    <source>
        <dbReference type="ARBA" id="ARBA00022475"/>
    </source>
</evidence>
<evidence type="ECO:0000256" key="5">
    <source>
        <dbReference type="ARBA" id="ARBA00022989"/>
    </source>
</evidence>
<evidence type="ECO:0000256" key="11">
    <source>
        <dbReference type="RuleBase" id="RU000688"/>
    </source>
</evidence>
<protein>
    <submittedName>
        <fullName evidence="15">CSON005997 protein</fullName>
    </submittedName>
</protein>
<feature type="transmembrane region" description="Helical" evidence="13">
    <location>
        <begin position="87"/>
        <end position="112"/>
    </location>
</feature>
<evidence type="ECO:0000256" key="7">
    <source>
        <dbReference type="ARBA" id="ARBA00023136"/>
    </source>
</evidence>
<dbReference type="SMART" id="SM01381">
    <property type="entry name" value="7TM_GPCR_Srsx"/>
    <property type="match status" value="1"/>
</dbReference>
<dbReference type="FunFam" id="1.20.1070.10:FF:000248">
    <property type="entry name" value="5-hydroxytryptamine receptor 1A-beta"/>
    <property type="match status" value="1"/>
</dbReference>
<name>A0A336K1A1_CULSO</name>
<feature type="transmembrane region" description="Helical" evidence="13">
    <location>
        <begin position="161"/>
        <end position="186"/>
    </location>
</feature>
<accession>A0A336K1A1</accession>